<dbReference type="PRINTS" id="PR00507">
    <property type="entry name" value="N12N6MTFRASE"/>
</dbReference>
<keyword evidence="2" id="KW-0808">Transferase</keyword>
<dbReference type="InterPro" id="IPR014001">
    <property type="entry name" value="Helicase_ATP-bd"/>
</dbReference>
<dbReference type="SMART" id="SM00487">
    <property type="entry name" value="DEXDc"/>
    <property type="match status" value="1"/>
</dbReference>
<evidence type="ECO:0000256" key="2">
    <source>
        <dbReference type="ARBA" id="ARBA00022679"/>
    </source>
</evidence>
<dbReference type="GO" id="GO:0032259">
    <property type="term" value="P:methylation"/>
    <property type="evidence" value="ECO:0007669"/>
    <property type="project" value="UniProtKB-KW"/>
</dbReference>
<dbReference type="PROSITE" id="PS51192">
    <property type="entry name" value="HELICASE_ATP_BIND_1"/>
    <property type="match status" value="1"/>
</dbReference>
<dbReference type="CDD" id="cd17926">
    <property type="entry name" value="DEXHc_RE"/>
    <property type="match status" value="1"/>
</dbReference>
<dbReference type="Gene3D" id="3.40.50.300">
    <property type="entry name" value="P-loop containing nucleotide triphosphate hydrolases"/>
    <property type="match status" value="2"/>
</dbReference>
<accession>A0A2H9UL93</accession>
<dbReference type="GO" id="GO:0003677">
    <property type="term" value="F:DNA binding"/>
    <property type="evidence" value="ECO:0007669"/>
    <property type="project" value="InterPro"/>
</dbReference>
<dbReference type="CDD" id="cd18785">
    <property type="entry name" value="SF2_C"/>
    <property type="match status" value="1"/>
</dbReference>
<dbReference type="InterPro" id="IPR053980">
    <property type="entry name" value="ISP_coupler"/>
</dbReference>
<dbReference type="InterPro" id="IPR029063">
    <property type="entry name" value="SAM-dependent_MTases_sf"/>
</dbReference>
<dbReference type="GO" id="GO:0016787">
    <property type="term" value="F:hydrolase activity"/>
    <property type="evidence" value="ECO:0007669"/>
    <property type="project" value="InterPro"/>
</dbReference>
<keyword evidence="1" id="KW-0489">Methyltransferase</keyword>
<dbReference type="InterPro" id="IPR050742">
    <property type="entry name" value="Helicase_Restrict-Modif_Enz"/>
</dbReference>
<dbReference type="Pfam" id="PF00271">
    <property type="entry name" value="Helicase_C"/>
    <property type="match status" value="1"/>
</dbReference>
<comment type="caution">
    <text evidence="5">The sequence shown here is derived from an EMBL/GenBank/DDBJ whole genome shotgun (WGS) entry which is preliminary data.</text>
</comment>
<sequence>MSALLNLLEKIKEVSTTQRDKGTSFENLMVQYFLNEPKYAEIYTEVLSYSDWVEKYGEKLNITDKRDYGIDLVAVTIEGDFHPIQCKNYNTTKIQKKDIDSFLGGSGKSYFAYRYIVASTDDWSDNAKSSLVDAQPPVATISLLDLEGSLIDWSQFDFDPNVKPVFRDKKQLRQHQRPALNAVKHALTTADRGKLIMACGTGKTFTSLRIAEELAGRGKNVLFLVPSLALLSQTLDEWTQDTMIGIRSFAVCSDSDVGKKKDDDNIVVGISDLKFPATTNPQSLVRAFKARDLFKPNEANEDMNVVFSTYHSIDVIAEAQKAGFPEFDLIICDEAHRTTGATFEGDDESKFVRIHNNDYVQGKKRLYMTATPRIYGDTAKETEGVTLCSMDDKSLYGEDLYVITFSQAVKMGILCDYKVIVLAVEESHINRQLQSLLKDENNSLKVDDAAKIVGCWKALAKQGLYNPDGTVAKPMERAVAFCQVIEKEYKGKKHKVSSKQITEMFSAVVEAYQQAEMDHLYKTEEDPYIDPSLKLSCQVKHVDGGMNATEKKEKITWLKEQAPENTCRILSNVRCLSEGVDVPSLDAVLFLTPRNSQVDVVQSVGRVMRKAPNKELGYVILPVVIPAGVEPEQALNNNEAYRVVWQVLNALRAHDDRFDAMINKLEFNGKDVSRMEVVAIADKVVKKTKKVKPQPTDGNETSGQSGLSEGKKRKAKAQARGGSSIGQAVSPMPQQTEMEFEVGEIERALYAKIVKKCGNRHHWEDWASDVAKIAKTHIDRIQAILENPINTNEIAAFNEFAHELRDDLNNSVSDAEIIEMLAQHLITKPVFDALFKDHSFAEHNPMSLAMQKVLDALNEHHLEKEADRLNSFYESVRMRAEGINTAEGKQSIILTLYDSFFKNAFPRMTEKLGIVYTPVEVVDFIIHSVNDVLKSEFGKTFADDNVHVLDPFTGTGTFINRLLQSGLIPADRLTYKYKNEIHANEIVLLAYYIASINIETVYHDQMKTVNPDLQYAPFEGICLTDTFEMYEKDDLVSKVLIDNSARRKRQKNLDIRVIIGNPPYFNGQKSANDNNTTVEYPYLNKRIEDTYVKHSKAALSKGLYDSYIKAIRWASDRVKDCGVIGYVTNGAYINTSTFDGLRKCLTDEFSSLYIFHLKGLRGLQTSGERAKKEGGQIFGQGSGAAIAISILVKNPNAKKNGEIYFHDIGEYLSREEKLEKISNFGSINGIGTLTGWTKITPDAHNDWLSQRDDSFSEFIEIGNKKDKNAITLFSNFSLGVATNRDSWVYQYSKKKLETNIHGLIKFYNSERQRIYKILQDQPRVDVNSLVNNDSTKISWTRALKNDLKKGKELIYEDLSIRYAIYRPFTKSLMYFNRQLNEMVLQFPKIFPTENTENLVITLPGLGGRKGFSTIISNVLVDLNLMDAGAQCLPLYLYEENTEKCSKTDLFDQVESKTTDGKYIRKDAITDEGLKHFQDAYPTETISKEDIFYYVYGLLHSEDYRERYADNLTKELPRIPCVKKAEDFWAFSKAGRDLAHWHLNYETVEPYKAKLDLGSKSIKQLEDKDFYVTNMTFAKNGKEKIKDTVVYNNSITIREIPVEAYDYVVNGKSALEWVMERQGVSTHKDSGIVNDANDWAIETMGDAKYPLELFLRVITVSLETMKIVKSLPKLDI</sequence>
<organism evidence="5 6">
    <name type="scientific">Acinetobacter pseudolwoffii</name>
    <dbReference type="NCBI Taxonomy" id="2053287"/>
    <lineage>
        <taxon>Bacteria</taxon>
        <taxon>Pseudomonadati</taxon>
        <taxon>Pseudomonadota</taxon>
        <taxon>Gammaproteobacteria</taxon>
        <taxon>Moraxellales</taxon>
        <taxon>Moraxellaceae</taxon>
        <taxon>Acinetobacter</taxon>
    </lineage>
</organism>
<evidence type="ECO:0000256" key="1">
    <source>
        <dbReference type="ARBA" id="ARBA00022603"/>
    </source>
</evidence>
<dbReference type="GO" id="GO:0006304">
    <property type="term" value="P:DNA modification"/>
    <property type="evidence" value="ECO:0007669"/>
    <property type="project" value="InterPro"/>
</dbReference>
<dbReference type="InterPro" id="IPR041635">
    <property type="entry name" value="Type_ISP_LLaBIII_C"/>
</dbReference>
<gene>
    <name evidence="5" type="ORF">CU320_08620</name>
</gene>
<dbReference type="Pfam" id="PF07669">
    <property type="entry name" value="Eco57I"/>
    <property type="match status" value="1"/>
</dbReference>
<evidence type="ECO:0000313" key="5">
    <source>
        <dbReference type="EMBL" id="PJI32486.1"/>
    </source>
</evidence>
<dbReference type="PROSITE" id="PS00092">
    <property type="entry name" value="N6_MTASE"/>
    <property type="match status" value="1"/>
</dbReference>
<dbReference type="RefSeq" id="WP_100357738.1">
    <property type="nucleotide sequence ID" value="NZ_PGOZ01000009.1"/>
</dbReference>
<name>A0A2H9UL93_9GAMM</name>
<evidence type="ECO:0000259" key="4">
    <source>
        <dbReference type="PROSITE" id="PS51192"/>
    </source>
</evidence>
<dbReference type="Pfam" id="PF18135">
    <property type="entry name" value="Type_ISP_C"/>
    <property type="match status" value="1"/>
</dbReference>
<dbReference type="PANTHER" id="PTHR47396:SF1">
    <property type="entry name" value="ATP-DEPENDENT HELICASE IRC3-RELATED"/>
    <property type="match status" value="1"/>
</dbReference>
<dbReference type="Pfam" id="PF04851">
    <property type="entry name" value="ResIII"/>
    <property type="match status" value="1"/>
</dbReference>
<protein>
    <submittedName>
        <fullName evidence="5">Damage-inducible protein</fullName>
    </submittedName>
</protein>
<dbReference type="SUPFAM" id="SSF52540">
    <property type="entry name" value="P-loop containing nucleoside triphosphate hydrolases"/>
    <property type="match status" value="2"/>
</dbReference>
<proteinExistence type="predicted"/>
<dbReference type="GO" id="GO:0005829">
    <property type="term" value="C:cytosol"/>
    <property type="evidence" value="ECO:0007669"/>
    <property type="project" value="TreeGrafter"/>
</dbReference>
<reference evidence="5 6" key="1">
    <citation type="submission" date="2017-11" db="EMBL/GenBank/DDBJ databases">
        <authorList>
            <person name="Han C.G."/>
        </authorList>
    </citation>
    <scope>NUCLEOTIDE SEQUENCE [LARGE SCALE GENOMIC DNA]</scope>
    <source>
        <strain evidence="5 6">ANC 5347</strain>
    </source>
</reference>
<dbReference type="InterPro" id="IPR001650">
    <property type="entry name" value="Helicase_C-like"/>
</dbReference>
<dbReference type="CDD" id="cd22333">
    <property type="entry name" value="LlaBIII_nuclease-like"/>
    <property type="match status" value="1"/>
</dbReference>
<dbReference type="SMART" id="SM00490">
    <property type="entry name" value="HELICc"/>
    <property type="match status" value="1"/>
</dbReference>
<dbReference type="InterPro" id="IPR027417">
    <property type="entry name" value="P-loop_NTPase"/>
</dbReference>
<feature type="compositionally biased region" description="Polar residues" evidence="3">
    <location>
        <begin position="696"/>
        <end position="707"/>
    </location>
</feature>
<dbReference type="Proteomes" id="UP000242351">
    <property type="component" value="Unassembled WGS sequence"/>
</dbReference>
<dbReference type="Pfam" id="PF13156">
    <property type="entry name" value="Mrr_cat_2"/>
    <property type="match status" value="1"/>
</dbReference>
<dbReference type="InterPro" id="IPR011639">
    <property type="entry name" value="MethylTrfase_TaqI-like_dom"/>
</dbReference>
<dbReference type="EMBL" id="PGOZ01000009">
    <property type="protein sequence ID" value="PJI32486.1"/>
    <property type="molecule type" value="Genomic_DNA"/>
</dbReference>
<dbReference type="InterPro" id="IPR002052">
    <property type="entry name" value="DNA_methylase_N6_adenine_CS"/>
</dbReference>
<dbReference type="GO" id="GO:0009007">
    <property type="term" value="F:site-specific DNA-methyltransferase (adenine-specific) activity"/>
    <property type="evidence" value="ECO:0007669"/>
    <property type="project" value="UniProtKB-EC"/>
</dbReference>
<dbReference type="PANTHER" id="PTHR47396">
    <property type="entry name" value="TYPE I RESTRICTION ENZYME ECOKI R PROTEIN"/>
    <property type="match status" value="1"/>
</dbReference>
<dbReference type="Gene3D" id="3.40.50.150">
    <property type="entry name" value="Vaccinia Virus protein VP39"/>
    <property type="match status" value="1"/>
</dbReference>
<reference evidence="5 6" key="2">
    <citation type="submission" date="2017-12" db="EMBL/GenBank/DDBJ databases">
        <title>Revising the taxonomy of the Acinetobacter lwoffii group: the description of Acinetobacter pseudolwoffii sp. nov. and emended description of Acinetobacter lwoffii.</title>
        <authorList>
            <person name="Nemec A."/>
        </authorList>
    </citation>
    <scope>NUCLEOTIDE SEQUENCE [LARGE SCALE GENOMIC DNA]</scope>
    <source>
        <strain evidence="5 6">ANC 5347</strain>
    </source>
</reference>
<evidence type="ECO:0000256" key="3">
    <source>
        <dbReference type="SAM" id="MobiDB-lite"/>
    </source>
</evidence>
<feature type="domain" description="Helicase ATP-binding" evidence="4">
    <location>
        <begin position="184"/>
        <end position="372"/>
    </location>
</feature>
<dbReference type="InterPro" id="IPR039442">
    <property type="entry name" value="Mrr-like_dom"/>
</dbReference>
<dbReference type="GO" id="GO:0005524">
    <property type="term" value="F:ATP binding"/>
    <property type="evidence" value="ECO:0007669"/>
    <property type="project" value="InterPro"/>
</dbReference>
<evidence type="ECO:0000313" key="6">
    <source>
        <dbReference type="Proteomes" id="UP000242351"/>
    </source>
</evidence>
<feature type="region of interest" description="Disordered" evidence="3">
    <location>
        <begin position="688"/>
        <end position="735"/>
    </location>
</feature>
<dbReference type="Pfam" id="PF22240">
    <property type="entry name" value="ISP_coupler"/>
    <property type="match status" value="1"/>
</dbReference>
<dbReference type="SUPFAM" id="SSF53335">
    <property type="entry name" value="S-adenosyl-L-methionine-dependent methyltransferases"/>
    <property type="match status" value="1"/>
</dbReference>
<dbReference type="InterPro" id="IPR006935">
    <property type="entry name" value="Helicase/UvrB_N"/>
</dbReference>